<dbReference type="FunFam" id="3.30.70.270:FF:000001">
    <property type="entry name" value="Diguanylate cyclase domain protein"/>
    <property type="match status" value="1"/>
</dbReference>
<feature type="domain" description="GGDEF" evidence="5">
    <location>
        <begin position="806"/>
        <end position="940"/>
    </location>
</feature>
<dbReference type="InterPro" id="IPR029787">
    <property type="entry name" value="Nucleotide_cyclase"/>
</dbReference>
<keyword evidence="2" id="KW-1133">Transmembrane helix</keyword>
<dbReference type="InterPro" id="IPR000700">
    <property type="entry name" value="PAS-assoc_C"/>
</dbReference>
<feature type="transmembrane region" description="Helical" evidence="2">
    <location>
        <begin position="64"/>
        <end position="88"/>
    </location>
</feature>
<dbReference type="Gene3D" id="3.30.450.20">
    <property type="entry name" value="PAS domain"/>
    <property type="match status" value="3"/>
</dbReference>
<feature type="domain" description="PAS" evidence="3">
    <location>
        <begin position="386"/>
        <end position="431"/>
    </location>
</feature>
<sequence length="950" mass="104836">MRGSRRKLVVRGRADKQNGQDVTVGASRLLPAGWGSRVLITLGLCLLSAAGMAIRIPVFFGVEFLFGSVAVMLAVPVVGAGALVVALAGGLATLPLWGHPYALLSLLAEAGVVTLLYRRGWHSVLMSDLVFWIAVGVPLVLVCYRGLLGMPWDATTLLALKQPLNGLFNALLAGLSLLAVELWRRPHVRRFMGPTQLQAVLFHVLVLLTLAAASLPTLYQGSRIRSQEETALAARLRDRAQEVAAHVATREVAGEKEWLRLLAEARLRPDIGLAVLDGEGRVLAADGPVMELARMPVAARGTVPGLLHWAPVGVTNPMQRWKAGRYRATVPVRGNGPANSVVSEQAAAAVVQRVQREGIRLFGMLAGVFALATLLARPLSRLLTQPIARLSRVASNSTNGVIITDPLGRTEWVNDGFTRLTGYPLEAMLGRKPGEVLCGSDSDRNTGARMAAAVAEGRGFEAELVNYRRDGASYWVHINCSPLHNERGALEGFIAIETDVTQRKAFEDELRQERERFANIIWGTGAGTWEWNVQTGEVRLNERWASIIGYTLEELAPISIDTWIRHTHPEDLARSEDALQRHFAGETDAYESEVRMRHRDGHWVWILDRGRLISRTDDGRPQWIFGTHLEITARKEAQLQVDELLARLQQMVAKVPGVVYQYRQWPDGRFAFPYVSEGVRELYGLTPRDIIEEPSRAFELIHPEDRERVAAGIQASFEQVMPWNEQYRALLPDGRTLWLEGHADPERMADGSVLWHGYIRDVTAFKETERHLHHIAHYDSLTGLPNRALLADRLERERALARRQGSLVAVVYLDLNGFKPVNDTYGHATGDALLRELADVMRRNLRETDTAARVGGDEFVVLLGNLADQAAALESLERLLAALAEPLAVDGLSLRVTASAGVSFYPQPEPVDGETLIHQADQAMYQAKHTGRGGYRVYRPPGGDAGTAPW</sequence>
<keyword evidence="2" id="KW-0812">Transmembrane</keyword>
<dbReference type="GO" id="GO:0003824">
    <property type="term" value="F:catalytic activity"/>
    <property type="evidence" value="ECO:0007669"/>
    <property type="project" value="UniProtKB-ARBA"/>
</dbReference>
<evidence type="ECO:0000313" key="7">
    <source>
        <dbReference type="Proteomes" id="UP000245474"/>
    </source>
</evidence>
<feature type="domain" description="PAC" evidence="4">
    <location>
        <begin position="590"/>
        <end position="643"/>
    </location>
</feature>
<dbReference type="Proteomes" id="UP000245474">
    <property type="component" value="Unassembled WGS sequence"/>
</dbReference>
<dbReference type="InterPro" id="IPR035965">
    <property type="entry name" value="PAS-like_dom_sf"/>
</dbReference>
<dbReference type="InterPro" id="IPR043128">
    <property type="entry name" value="Rev_trsase/Diguanyl_cyclase"/>
</dbReference>
<dbReference type="InterPro" id="IPR000160">
    <property type="entry name" value="GGDEF_dom"/>
</dbReference>
<dbReference type="CDD" id="cd00130">
    <property type="entry name" value="PAS"/>
    <property type="match status" value="3"/>
</dbReference>
<feature type="domain" description="PAC" evidence="4">
    <location>
        <begin position="458"/>
        <end position="512"/>
    </location>
</feature>
<name>A0A2U2N4X5_9GAMM</name>
<dbReference type="SUPFAM" id="SSF55073">
    <property type="entry name" value="Nucleotide cyclase"/>
    <property type="match status" value="1"/>
</dbReference>
<feature type="transmembrane region" description="Helical" evidence="2">
    <location>
        <begin position="129"/>
        <end position="152"/>
    </location>
</feature>
<keyword evidence="2" id="KW-0472">Membrane</keyword>
<dbReference type="Pfam" id="PF08447">
    <property type="entry name" value="PAS_3"/>
    <property type="match status" value="2"/>
</dbReference>
<keyword evidence="7" id="KW-1185">Reference proteome</keyword>
<comment type="caution">
    <text evidence="6">The sequence shown here is derived from an EMBL/GenBank/DDBJ whole genome shotgun (WGS) entry which is preliminary data.</text>
</comment>
<dbReference type="NCBIfam" id="TIGR00254">
    <property type="entry name" value="GGDEF"/>
    <property type="match status" value="1"/>
</dbReference>
<comment type="cofactor">
    <cofactor evidence="1">
        <name>Mg(2+)</name>
        <dbReference type="ChEBI" id="CHEBI:18420"/>
    </cofactor>
</comment>
<dbReference type="PANTHER" id="PTHR44757">
    <property type="entry name" value="DIGUANYLATE CYCLASE DGCP"/>
    <property type="match status" value="1"/>
</dbReference>
<feature type="transmembrane region" description="Helical" evidence="2">
    <location>
        <begin position="38"/>
        <end position="58"/>
    </location>
</feature>
<dbReference type="PROSITE" id="PS50112">
    <property type="entry name" value="PAS"/>
    <property type="match status" value="2"/>
</dbReference>
<dbReference type="PROSITE" id="PS50113">
    <property type="entry name" value="PAC"/>
    <property type="match status" value="3"/>
</dbReference>
<feature type="transmembrane region" description="Helical" evidence="2">
    <location>
        <begin position="200"/>
        <end position="219"/>
    </location>
</feature>
<dbReference type="AlphaFoldDB" id="A0A2U2N4X5"/>
<feature type="transmembrane region" description="Helical" evidence="2">
    <location>
        <begin position="100"/>
        <end position="117"/>
    </location>
</feature>
<evidence type="ECO:0000256" key="1">
    <source>
        <dbReference type="ARBA" id="ARBA00001946"/>
    </source>
</evidence>
<feature type="domain" description="PAS" evidence="3">
    <location>
        <begin position="674"/>
        <end position="720"/>
    </location>
</feature>
<evidence type="ECO:0008006" key="8">
    <source>
        <dbReference type="Google" id="ProtNLM"/>
    </source>
</evidence>
<evidence type="ECO:0000256" key="2">
    <source>
        <dbReference type="SAM" id="Phobius"/>
    </source>
</evidence>
<proteinExistence type="predicted"/>
<dbReference type="Gene3D" id="3.30.70.270">
    <property type="match status" value="1"/>
</dbReference>
<evidence type="ECO:0000313" key="6">
    <source>
        <dbReference type="EMBL" id="PWG64251.1"/>
    </source>
</evidence>
<dbReference type="PANTHER" id="PTHR44757:SF2">
    <property type="entry name" value="BIOFILM ARCHITECTURE MAINTENANCE PROTEIN MBAA"/>
    <property type="match status" value="1"/>
</dbReference>
<organism evidence="6 7">
    <name type="scientific">Sediminicurvatus halobius</name>
    <dbReference type="NCBI Taxonomy" id="2182432"/>
    <lineage>
        <taxon>Bacteria</taxon>
        <taxon>Pseudomonadati</taxon>
        <taxon>Pseudomonadota</taxon>
        <taxon>Gammaproteobacteria</taxon>
        <taxon>Chromatiales</taxon>
        <taxon>Ectothiorhodospiraceae</taxon>
        <taxon>Sediminicurvatus</taxon>
    </lineage>
</organism>
<dbReference type="Pfam" id="PF00990">
    <property type="entry name" value="GGDEF"/>
    <property type="match status" value="1"/>
</dbReference>
<dbReference type="SMART" id="SM00091">
    <property type="entry name" value="PAS"/>
    <property type="match status" value="3"/>
</dbReference>
<dbReference type="SMART" id="SM00267">
    <property type="entry name" value="GGDEF"/>
    <property type="match status" value="1"/>
</dbReference>
<evidence type="ECO:0000259" key="4">
    <source>
        <dbReference type="PROSITE" id="PS50113"/>
    </source>
</evidence>
<protein>
    <recommendedName>
        <fullName evidence="8">Sensor domain-containing diguanylate cyclase</fullName>
    </recommendedName>
</protein>
<evidence type="ECO:0000259" key="3">
    <source>
        <dbReference type="PROSITE" id="PS50112"/>
    </source>
</evidence>
<dbReference type="SUPFAM" id="SSF55785">
    <property type="entry name" value="PYP-like sensor domain (PAS domain)"/>
    <property type="match status" value="3"/>
</dbReference>
<feature type="transmembrane region" description="Helical" evidence="2">
    <location>
        <begin position="164"/>
        <end position="180"/>
    </location>
</feature>
<dbReference type="InterPro" id="IPR013655">
    <property type="entry name" value="PAS_fold_3"/>
</dbReference>
<dbReference type="InterPro" id="IPR052155">
    <property type="entry name" value="Biofilm_reg_signaling"/>
</dbReference>
<dbReference type="Pfam" id="PF13426">
    <property type="entry name" value="PAS_9"/>
    <property type="match status" value="1"/>
</dbReference>
<accession>A0A2U2N4X5</accession>
<dbReference type="InterPro" id="IPR001610">
    <property type="entry name" value="PAC"/>
</dbReference>
<reference evidence="6 7" key="1">
    <citation type="submission" date="2018-05" db="EMBL/GenBank/DDBJ databases">
        <title>Spiribacter halobius sp. nov., a moderately halophilic bacterium isolated from marine solar saltern.</title>
        <authorList>
            <person name="Zheng W.-S."/>
            <person name="Lu D.-C."/>
            <person name="Du Z.-J."/>
        </authorList>
    </citation>
    <scope>NUCLEOTIDE SEQUENCE [LARGE SCALE GENOMIC DNA]</scope>
    <source>
        <strain evidence="6 7">E85</strain>
    </source>
</reference>
<evidence type="ECO:0000259" key="5">
    <source>
        <dbReference type="PROSITE" id="PS50887"/>
    </source>
</evidence>
<dbReference type="NCBIfam" id="TIGR00229">
    <property type="entry name" value="sensory_box"/>
    <property type="match status" value="3"/>
</dbReference>
<dbReference type="InterPro" id="IPR000014">
    <property type="entry name" value="PAS"/>
</dbReference>
<dbReference type="PROSITE" id="PS50887">
    <property type="entry name" value="GGDEF"/>
    <property type="match status" value="1"/>
</dbReference>
<feature type="domain" description="PAC" evidence="4">
    <location>
        <begin position="723"/>
        <end position="774"/>
    </location>
</feature>
<dbReference type="CDD" id="cd01949">
    <property type="entry name" value="GGDEF"/>
    <property type="match status" value="1"/>
</dbReference>
<dbReference type="SMART" id="SM00086">
    <property type="entry name" value="PAC"/>
    <property type="match status" value="3"/>
</dbReference>
<dbReference type="EMBL" id="QFFI01000006">
    <property type="protein sequence ID" value="PWG64251.1"/>
    <property type="molecule type" value="Genomic_DNA"/>
</dbReference>
<gene>
    <name evidence="6" type="ORF">DEM34_05015</name>
</gene>